<dbReference type="GO" id="GO:0003677">
    <property type="term" value="F:DNA binding"/>
    <property type="evidence" value="ECO:0007669"/>
    <property type="project" value="UniProtKB-KW"/>
</dbReference>
<dbReference type="Gene3D" id="1.20.120.530">
    <property type="entry name" value="GntR ligand-binding domain-like"/>
    <property type="match status" value="1"/>
</dbReference>
<dbReference type="Proteomes" id="UP000471678">
    <property type="component" value="Unassembled WGS sequence"/>
</dbReference>
<evidence type="ECO:0000256" key="1">
    <source>
        <dbReference type="ARBA" id="ARBA00023015"/>
    </source>
</evidence>
<accession>A0A6N9IRL5</accession>
<dbReference type="InterPro" id="IPR000524">
    <property type="entry name" value="Tscrpt_reg_HTH_GntR"/>
</dbReference>
<keyword evidence="3" id="KW-0804">Transcription</keyword>
<evidence type="ECO:0000259" key="4">
    <source>
        <dbReference type="PROSITE" id="PS50949"/>
    </source>
</evidence>
<organism evidence="5 6">
    <name type="scientific">Ligilactobacillus salivarius</name>
    <dbReference type="NCBI Taxonomy" id="1624"/>
    <lineage>
        <taxon>Bacteria</taxon>
        <taxon>Bacillati</taxon>
        <taxon>Bacillota</taxon>
        <taxon>Bacilli</taxon>
        <taxon>Lactobacillales</taxon>
        <taxon>Lactobacillaceae</taxon>
        <taxon>Ligilactobacillus</taxon>
    </lineage>
</organism>
<dbReference type="InterPro" id="IPR008920">
    <property type="entry name" value="TF_FadR/GntR_C"/>
</dbReference>
<dbReference type="SMART" id="SM00345">
    <property type="entry name" value="HTH_GNTR"/>
    <property type="match status" value="1"/>
</dbReference>
<name>A0A6N9IRL5_9LACO</name>
<dbReference type="PANTHER" id="PTHR43537:SF24">
    <property type="entry name" value="GLUCONATE OPERON TRANSCRIPTIONAL REPRESSOR"/>
    <property type="match status" value="1"/>
</dbReference>
<dbReference type="InterPro" id="IPR036388">
    <property type="entry name" value="WH-like_DNA-bd_sf"/>
</dbReference>
<dbReference type="Gene3D" id="1.10.10.10">
    <property type="entry name" value="Winged helix-like DNA-binding domain superfamily/Winged helix DNA-binding domain"/>
    <property type="match status" value="1"/>
</dbReference>
<comment type="caution">
    <text evidence="5">The sequence shown here is derived from an EMBL/GenBank/DDBJ whole genome shotgun (WGS) entry which is preliminary data.</text>
</comment>
<sequence length="208" mass="24361">MRKDNLYYDIYNTLRDDILSGKITPSEKITEIGLAKKLNVSRTPIRLAITKLREEGLIKGNYVYIPNETDFRDIFQVRELLEGFAAEYCATYITEESLLKLEECVKNGFSDDEHIRLESNYLFHQILVEETRNKKLIQIIDQMQSLIRLFRITVTLQKRPRLVSEHEEIYLAIKEGNGSRAKKLIQEHIDKDLNFGLSHLSFISHKND</sequence>
<dbReference type="AlphaFoldDB" id="A0A6N9IRL5"/>
<dbReference type="InterPro" id="IPR036390">
    <property type="entry name" value="WH_DNA-bd_sf"/>
</dbReference>
<gene>
    <name evidence="5" type="ORF">FYL25_05955</name>
</gene>
<evidence type="ECO:0000313" key="5">
    <source>
        <dbReference type="EMBL" id="MYY64972.1"/>
    </source>
</evidence>
<dbReference type="SUPFAM" id="SSF46785">
    <property type="entry name" value="Winged helix' DNA-binding domain"/>
    <property type="match status" value="1"/>
</dbReference>
<dbReference type="CDD" id="cd07377">
    <property type="entry name" value="WHTH_GntR"/>
    <property type="match status" value="1"/>
</dbReference>
<protein>
    <submittedName>
        <fullName evidence="5">GntR family transcriptional regulator</fullName>
    </submittedName>
</protein>
<dbReference type="PROSITE" id="PS50949">
    <property type="entry name" value="HTH_GNTR"/>
    <property type="match status" value="1"/>
</dbReference>
<dbReference type="PANTHER" id="PTHR43537">
    <property type="entry name" value="TRANSCRIPTIONAL REGULATOR, GNTR FAMILY"/>
    <property type="match status" value="1"/>
</dbReference>
<dbReference type="Pfam" id="PF00392">
    <property type="entry name" value="GntR"/>
    <property type="match status" value="1"/>
</dbReference>
<reference evidence="5 6" key="1">
    <citation type="journal article" date="2020" name="Food Funct.">
        <title>Screening of Lactobacillus salivarius strains from the feces of Chinese populations and the evaluation of their effects against intestinal inflammation in mice.</title>
        <authorList>
            <person name="Zhai Q."/>
            <person name="Shen X."/>
            <person name="Cen S."/>
            <person name="Zhang C."/>
            <person name="Tian F."/>
            <person name="Zhao J."/>
            <person name="Zhang H."/>
            <person name="Xue Y."/>
            <person name="Chen W."/>
        </authorList>
    </citation>
    <scope>NUCLEOTIDE SEQUENCE [LARGE SCALE GENOMIC DNA]</scope>
    <source>
        <strain evidence="5 6">FYNDL5_1.scaf</strain>
    </source>
</reference>
<evidence type="ECO:0000313" key="6">
    <source>
        <dbReference type="Proteomes" id="UP000471678"/>
    </source>
</evidence>
<keyword evidence="1" id="KW-0805">Transcription regulation</keyword>
<evidence type="ECO:0000256" key="2">
    <source>
        <dbReference type="ARBA" id="ARBA00023125"/>
    </source>
</evidence>
<dbReference type="RefSeq" id="WP_161022654.1">
    <property type="nucleotide sequence ID" value="NZ_VSUB01000006.1"/>
</dbReference>
<dbReference type="EMBL" id="VSUB01000006">
    <property type="protein sequence ID" value="MYY64972.1"/>
    <property type="molecule type" value="Genomic_DNA"/>
</dbReference>
<feature type="domain" description="HTH gntR-type" evidence="4">
    <location>
        <begin position="4"/>
        <end position="74"/>
    </location>
</feature>
<dbReference type="SUPFAM" id="SSF48008">
    <property type="entry name" value="GntR ligand-binding domain-like"/>
    <property type="match status" value="1"/>
</dbReference>
<evidence type="ECO:0000256" key="3">
    <source>
        <dbReference type="ARBA" id="ARBA00023163"/>
    </source>
</evidence>
<proteinExistence type="predicted"/>
<keyword evidence="2" id="KW-0238">DNA-binding</keyword>
<dbReference type="GO" id="GO:0003700">
    <property type="term" value="F:DNA-binding transcription factor activity"/>
    <property type="evidence" value="ECO:0007669"/>
    <property type="project" value="InterPro"/>
</dbReference>
<dbReference type="InterPro" id="IPR011711">
    <property type="entry name" value="GntR_C"/>
</dbReference>
<dbReference type="SMART" id="SM00895">
    <property type="entry name" value="FCD"/>
    <property type="match status" value="1"/>
</dbReference>
<dbReference type="Pfam" id="PF07729">
    <property type="entry name" value="FCD"/>
    <property type="match status" value="1"/>
</dbReference>